<dbReference type="Proteomes" id="UP000006073">
    <property type="component" value="Unassembled WGS sequence"/>
</dbReference>
<dbReference type="EMBL" id="ALWO02000047">
    <property type="protein sequence ID" value="EOZ93186.1"/>
    <property type="molecule type" value="Genomic_DNA"/>
</dbReference>
<comment type="caution">
    <text evidence="1">The sequence shown here is derived from an EMBL/GenBank/DDBJ whole genome shotgun (WGS) entry which is preliminary data.</text>
</comment>
<evidence type="ECO:0000313" key="1">
    <source>
        <dbReference type="EMBL" id="EOZ93186.1"/>
    </source>
</evidence>
<sequence>MNGFRMPTKVDKIDLNLNWKSMFMEFYSVLEVLGIQN</sequence>
<dbReference type="AlphaFoldDB" id="S2DMN5"/>
<accession>S2DMN5</accession>
<evidence type="ECO:0000313" key="2">
    <source>
        <dbReference type="Proteomes" id="UP000006073"/>
    </source>
</evidence>
<gene>
    <name evidence="1" type="ORF">A33Q_3776</name>
</gene>
<keyword evidence="2" id="KW-1185">Reference proteome</keyword>
<name>S2DMN5_INDAL</name>
<protein>
    <submittedName>
        <fullName evidence="1">Uncharacterized protein</fullName>
    </submittedName>
</protein>
<reference evidence="1 2" key="1">
    <citation type="journal article" date="2013" name="Genome Announc.">
        <title>Draft Genome Sequence of Indibacter alkaliphilus Strain LW1T, Isolated from Lonar Lake, a Haloalkaline Lake in the Buldana District of Maharashtra, India.</title>
        <authorList>
            <person name="Singh A."/>
            <person name="Kumar Jangir P."/>
            <person name="Sharma R."/>
            <person name="Singh A."/>
            <person name="Kumar Pinnaka A."/>
            <person name="Shivaji S."/>
        </authorList>
    </citation>
    <scope>NUCLEOTIDE SEQUENCE [LARGE SCALE GENOMIC DNA]</scope>
    <source>
        <strain evidence="2">CCUG 57479 / KCTC 22604 / LW1</strain>
    </source>
</reference>
<organism evidence="1 2">
    <name type="scientific">Indibacter alkaliphilus (strain CCUG 57479 / KCTC 22604 / LW1)</name>
    <dbReference type="NCBI Taxonomy" id="1189612"/>
    <lineage>
        <taxon>Bacteria</taxon>
        <taxon>Pseudomonadati</taxon>
        <taxon>Bacteroidota</taxon>
        <taxon>Cytophagia</taxon>
        <taxon>Cytophagales</taxon>
        <taxon>Cyclobacteriaceae</taxon>
    </lineage>
</organism>
<proteinExistence type="predicted"/>